<evidence type="ECO:0000313" key="3">
    <source>
        <dbReference type="Proteomes" id="UP000321525"/>
    </source>
</evidence>
<keyword evidence="3" id="KW-1185">Reference proteome</keyword>
<dbReference type="AlphaFoldDB" id="A0A5C6Q9S0"/>
<comment type="caution">
    <text evidence="2">The sequence shown here is derived from an EMBL/GenBank/DDBJ whole genome shotgun (WGS) entry which is preliminary data.</text>
</comment>
<reference evidence="2 4" key="1">
    <citation type="submission" date="2019-07" db="EMBL/GenBank/DDBJ databases">
        <title>Genomes of sea-ice associated Colwellia species.</title>
        <authorList>
            <person name="Bowman J.P."/>
        </authorList>
    </citation>
    <scope>NUCLEOTIDE SEQUENCE [LARGE SCALE GENOMIC DNA]</scope>
    <source>
        <strain evidence="1 3">ACAM 607</strain>
        <strain evidence="2 4">IC036</strain>
    </source>
</reference>
<dbReference type="Proteomes" id="UP000321525">
    <property type="component" value="Unassembled WGS sequence"/>
</dbReference>
<dbReference type="OrthoDB" id="6228283at2"/>
<dbReference type="Proteomes" id="UP000321917">
    <property type="component" value="Unassembled WGS sequence"/>
</dbReference>
<dbReference type="RefSeq" id="WP_146800270.1">
    <property type="nucleotide sequence ID" value="NZ_VOLP01000022.1"/>
</dbReference>
<sequence>MSLTYSAYSHKDSIHCAIAYSSELCQIEDWLSVLTKTYAQHPSNGLAKVISYYLTRLIKHDDFTAFASQPCHYFTMLKFWQQQIA</sequence>
<gene>
    <name evidence="1" type="ORF">ESZ26_14965</name>
    <name evidence="2" type="ORF">ESZ27_12530</name>
</gene>
<evidence type="ECO:0000313" key="2">
    <source>
        <dbReference type="EMBL" id="TWX65347.1"/>
    </source>
</evidence>
<protein>
    <submittedName>
        <fullName evidence="2">Uncharacterized protein</fullName>
    </submittedName>
</protein>
<name>A0A5C6Q9S0_9GAMM</name>
<dbReference type="EMBL" id="VOLQ01000024">
    <property type="protein sequence ID" value="TWX65347.1"/>
    <property type="molecule type" value="Genomic_DNA"/>
</dbReference>
<dbReference type="EMBL" id="VOLR01000023">
    <property type="protein sequence ID" value="TWX56373.1"/>
    <property type="molecule type" value="Genomic_DNA"/>
</dbReference>
<evidence type="ECO:0000313" key="1">
    <source>
        <dbReference type="EMBL" id="TWX56373.1"/>
    </source>
</evidence>
<evidence type="ECO:0000313" key="4">
    <source>
        <dbReference type="Proteomes" id="UP000321917"/>
    </source>
</evidence>
<organism evidence="2 4">
    <name type="scientific">Colwellia hornerae</name>
    <dbReference type="NCBI Taxonomy" id="89402"/>
    <lineage>
        <taxon>Bacteria</taxon>
        <taxon>Pseudomonadati</taxon>
        <taxon>Pseudomonadota</taxon>
        <taxon>Gammaproteobacteria</taxon>
        <taxon>Alteromonadales</taxon>
        <taxon>Colwelliaceae</taxon>
        <taxon>Colwellia</taxon>
    </lineage>
</organism>
<proteinExistence type="predicted"/>
<accession>A0A5C6Q9S0</accession>